<evidence type="ECO:0000313" key="7">
    <source>
        <dbReference type="Proteomes" id="UP001596288"/>
    </source>
</evidence>
<keyword evidence="7" id="KW-1185">Reference proteome</keyword>
<dbReference type="CDD" id="cd05466">
    <property type="entry name" value="PBP2_LTTR_substrate"/>
    <property type="match status" value="1"/>
</dbReference>
<dbReference type="Gene3D" id="3.40.190.290">
    <property type="match status" value="1"/>
</dbReference>
<name>A0ABW1RNB3_9LACO</name>
<dbReference type="Proteomes" id="UP001596288">
    <property type="component" value="Unassembled WGS sequence"/>
</dbReference>
<dbReference type="InterPro" id="IPR036388">
    <property type="entry name" value="WH-like_DNA-bd_sf"/>
</dbReference>
<sequence>MLDEKSRRVFSSKALNYFDELTKNMSYTKTAQLLGITQPALTQQIKKIERVVGAPLFYSVGKKIYLTDAGTSLLKATHQMFDLINNVTDHIQQASSEKSGTISIGLLSTAESIVIEDFIVEYNRINPNVVIDLNLLTRKELWDNIQNNQIDMAIMYLPDKNIKSWKIYKSKKIISDNIMLIHNNEKFSKRESVCYKDAISKPWATYLKTYYFSELLRERLRDALVDDPQVVARFSSPYQLLKFAQESEDVYTVLPLSFCIAHQSMFKLYQTPLEPAISSDLSFVYREDKEKIPRIQEFLSEWDNFLDKVSYIDRLKSSRKIL</sequence>
<keyword evidence="3" id="KW-0238">DNA-binding</keyword>
<feature type="domain" description="HTH lysR-type" evidence="5">
    <location>
        <begin position="10"/>
        <end position="67"/>
    </location>
</feature>
<evidence type="ECO:0000256" key="1">
    <source>
        <dbReference type="ARBA" id="ARBA00009437"/>
    </source>
</evidence>
<proteinExistence type="inferred from homology"/>
<dbReference type="InterPro" id="IPR000847">
    <property type="entry name" value="LysR_HTH_N"/>
</dbReference>
<dbReference type="PANTHER" id="PTHR30126:SF40">
    <property type="entry name" value="HTH-TYPE TRANSCRIPTIONAL REGULATOR GLTR"/>
    <property type="match status" value="1"/>
</dbReference>
<dbReference type="RefSeq" id="WP_137610365.1">
    <property type="nucleotide sequence ID" value="NZ_BJDF01000002.1"/>
</dbReference>
<dbReference type="PRINTS" id="PR00039">
    <property type="entry name" value="HTHLYSR"/>
</dbReference>
<reference evidence="7" key="1">
    <citation type="journal article" date="2019" name="Int. J. Syst. Evol. Microbiol.">
        <title>The Global Catalogue of Microorganisms (GCM) 10K type strain sequencing project: providing services to taxonomists for standard genome sequencing and annotation.</title>
        <authorList>
            <consortium name="The Broad Institute Genomics Platform"/>
            <consortium name="The Broad Institute Genome Sequencing Center for Infectious Disease"/>
            <person name="Wu L."/>
            <person name="Ma J."/>
        </authorList>
    </citation>
    <scope>NUCLEOTIDE SEQUENCE [LARGE SCALE GENOMIC DNA]</scope>
    <source>
        <strain evidence="7">CCM 8927</strain>
    </source>
</reference>
<dbReference type="SUPFAM" id="SSF46785">
    <property type="entry name" value="Winged helix' DNA-binding domain"/>
    <property type="match status" value="1"/>
</dbReference>
<dbReference type="EMBL" id="JBHSSF010000011">
    <property type="protein sequence ID" value="MFC6176208.1"/>
    <property type="molecule type" value="Genomic_DNA"/>
</dbReference>
<comment type="caution">
    <text evidence="6">The sequence shown here is derived from an EMBL/GenBank/DDBJ whole genome shotgun (WGS) entry which is preliminary data.</text>
</comment>
<dbReference type="InterPro" id="IPR036390">
    <property type="entry name" value="WH_DNA-bd_sf"/>
</dbReference>
<dbReference type="InterPro" id="IPR005119">
    <property type="entry name" value="LysR_subst-bd"/>
</dbReference>
<keyword evidence="4" id="KW-0804">Transcription</keyword>
<evidence type="ECO:0000256" key="4">
    <source>
        <dbReference type="ARBA" id="ARBA00023163"/>
    </source>
</evidence>
<evidence type="ECO:0000256" key="2">
    <source>
        <dbReference type="ARBA" id="ARBA00023015"/>
    </source>
</evidence>
<dbReference type="PROSITE" id="PS50931">
    <property type="entry name" value="HTH_LYSR"/>
    <property type="match status" value="1"/>
</dbReference>
<gene>
    <name evidence="6" type="ORF">ACFQAV_05120</name>
</gene>
<dbReference type="SUPFAM" id="SSF53850">
    <property type="entry name" value="Periplasmic binding protein-like II"/>
    <property type="match status" value="1"/>
</dbReference>
<organism evidence="6 7">
    <name type="scientific">Companilactobacillus huachuanensis</name>
    <dbReference type="NCBI Taxonomy" id="2559914"/>
    <lineage>
        <taxon>Bacteria</taxon>
        <taxon>Bacillati</taxon>
        <taxon>Bacillota</taxon>
        <taxon>Bacilli</taxon>
        <taxon>Lactobacillales</taxon>
        <taxon>Lactobacillaceae</taxon>
        <taxon>Companilactobacillus</taxon>
    </lineage>
</organism>
<evidence type="ECO:0000313" key="6">
    <source>
        <dbReference type="EMBL" id="MFC6176208.1"/>
    </source>
</evidence>
<dbReference type="Pfam" id="PF00126">
    <property type="entry name" value="HTH_1"/>
    <property type="match status" value="1"/>
</dbReference>
<accession>A0ABW1RNB3</accession>
<dbReference type="Pfam" id="PF03466">
    <property type="entry name" value="LysR_substrate"/>
    <property type="match status" value="1"/>
</dbReference>
<dbReference type="PANTHER" id="PTHR30126">
    <property type="entry name" value="HTH-TYPE TRANSCRIPTIONAL REGULATOR"/>
    <property type="match status" value="1"/>
</dbReference>
<evidence type="ECO:0000259" key="5">
    <source>
        <dbReference type="PROSITE" id="PS50931"/>
    </source>
</evidence>
<protein>
    <submittedName>
        <fullName evidence="6">LysR family transcriptional regulator</fullName>
    </submittedName>
</protein>
<dbReference type="Gene3D" id="1.10.10.10">
    <property type="entry name" value="Winged helix-like DNA-binding domain superfamily/Winged helix DNA-binding domain"/>
    <property type="match status" value="1"/>
</dbReference>
<comment type="similarity">
    <text evidence="1">Belongs to the LysR transcriptional regulatory family.</text>
</comment>
<keyword evidence="2" id="KW-0805">Transcription regulation</keyword>
<evidence type="ECO:0000256" key="3">
    <source>
        <dbReference type="ARBA" id="ARBA00023125"/>
    </source>
</evidence>